<dbReference type="eggNOG" id="ENOG503388P">
    <property type="taxonomic scope" value="Bacteria"/>
</dbReference>
<protein>
    <submittedName>
        <fullName evidence="2">Uncharacterized protein</fullName>
    </submittedName>
</protein>
<dbReference type="KEGG" id="aol:S58_69300"/>
<keyword evidence="1" id="KW-0732">Signal</keyword>
<dbReference type="HOGENOM" id="CLU_099004_0_0_5"/>
<keyword evidence="3" id="KW-1185">Reference proteome</keyword>
<evidence type="ECO:0000313" key="3">
    <source>
        <dbReference type="Proteomes" id="UP000011841"/>
    </source>
</evidence>
<feature type="chain" id="PRO_5004062000" evidence="1">
    <location>
        <begin position="21"/>
        <end position="237"/>
    </location>
</feature>
<accession>M4ZH31</accession>
<feature type="signal peptide" evidence="1">
    <location>
        <begin position="1"/>
        <end position="20"/>
    </location>
</feature>
<dbReference type="Proteomes" id="UP000011841">
    <property type="component" value="Chromosome"/>
</dbReference>
<dbReference type="EMBL" id="AP012603">
    <property type="protein sequence ID" value="BAM92896.1"/>
    <property type="molecule type" value="Genomic_DNA"/>
</dbReference>
<organism evidence="2 3">
    <name type="scientific">Bradyrhizobium oligotrophicum S58</name>
    <dbReference type="NCBI Taxonomy" id="1245469"/>
    <lineage>
        <taxon>Bacteria</taxon>
        <taxon>Pseudomonadati</taxon>
        <taxon>Pseudomonadota</taxon>
        <taxon>Alphaproteobacteria</taxon>
        <taxon>Hyphomicrobiales</taxon>
        <taxon>Nitrobacteraceae</taxon>
        <taxon>Bradyrhizobium</taxon>
    </lineage>
</organism>
<dbReference type="GeneID" id="301820599"/>
<dbReference type="RefSeq" id="WP_015669970.1">
    <property type="nucleotide sequence ID" value="NC_020453.1"/>
</dbReference>
<gene>
    <name evidence="2" type="ORF">S58_69300</name>
</gene>
<dbReference type="PATRIC" id="fig|1245469.3.peg.7086"/>
<evidence type="ECO:0000313" key="2">
    <source>
        <dbReference type="EMBL" id="BAM92896.1"/>
    </source>
</evidence>
<evidence type="ECO:0000256" key="1">
    <source>
        <dbReference type="SAM" id="SignalP"/>
    </source>
</evidence>
<reference evidence="2 3" key="1">
    <citation type="journal article" date="2013" name="Appl. Environ. Microbiol.">
        <title>Genome analysis suggests that the soil oligotrophic bacterium Agromonas oligotrophica (Bradyrhizobium oligotrophicum) is a nitrogen-fixing symbiont of Aeschynomene indica.</title>
        <authorList>
            <person name="Okubo T."/>
            <person name="Fukushima S."/>
            <person name="Itakura M."/>
            <person name="Oshima K."/>
            <person name="Longtonglang A."/>
            <person name="Teaumroong N."/>
            <person name="Mitsui H."/>
            <person name="Hattori M."/>
            <person name="Hattori R."/>
            <person name="Hattori T."/>
            <person name="Minamisawa K."/>
        </authorList>
    </citation>
    <scope>NUCLEOTIDE SEQUENCE [LARGE SCALE GENOMIC DNA]</scope>
    <source>
        <strain evidence="2 3">S58</strain>
    </source>
</reference>
<name>M4ZH31_9BRAD</name>
<proteinExistence type="predicted"/>
<sequence length="237" mass="24977">MRAALIGLVFGLLGPTAASAYDANDPANCNGIGWDDARPLTVAKVNGTPRVNFVKSPYDDDFKAAACPASTDACRKKAYLVSGDLVLVGRTRGDFTCVSYQAPRAKAQIWTTGWLPRAALAAIAPMAAPAMSEWIGSWEHPGGGLTIRKGAGGALRIEGDQVLPAGRELRNGSLGATAEPKGGLIAFVDDGSTPFERPNAGDECRVRLQRVEAWLLVEDNNDCGGAGVSFTGLYRRK</sequence>
<dbReference type="OrthoDB" id="6847114at2"/>
<dbReference type="AlphaFoldDB" id="M4ZH31"/>